<comment type="caution">
    <text evidence="3">The sequence shown here is derived from an EMBL/GenBank/DDBJ whole genome shotgun (WGS) entry which is preliminary data.</text>
</comment>
<protein>
    <submittedName>
        <fullName evidence="3">FAD/NAD(P)-binding domain-containing protein</fullName>
    </submittedName>
</protein>
<gene>
    <name evidence="3" type="ORF">EJ08DRAFT_677718</name>
</gene>
<evidence type="ECO:0000256" key="2">
    <source>
        <dbReference type="SAM" id="MobiDB-lite"/>
    </source>
</evidence>
<evidence type="ECO:0000256" key="1">
    <source>
        <dbReference type="ARBA" id="ARBA00010139"/>
    </source>
</evidence>
<dbReference type="EMBL" id="MU007027">
    <property type="protein sequence ID" value="KAF2432170.1"/>
    <property type="molecule type" value="Genomic_DNA"/>
</dbReference>
<dbReference type="PANTHER" id="PTHR42877">
    <property type="entry name" value="L-ORNITHINE N(5)-MONOOXYGENASE-RELATED"/>
    <property type="match status" value="1"/>
</dbReference>
<dbReference type="Proteomes" id="UP000800235">
    <property type="component" value="Unassembled WGS sequence"/>
</dbReference>
<dbReference type="PANTHER" id="PTHR42877:SF8">
    <property type="entry name" value="MONOOXYGENASE"/>
    <property type="match status" value="1"/>
</dbReference>
<dbReference type="Pfam" id="PF13450">
    <property type="entry name" value="NAD_binding_8"/>
    <property type="match status" value="1"/>
</dbReference>
<accession>A0A9P4TZZ7</accession>
<organism evidence="3 4">
    <name type="scientific">Tothia fuscella</name>
    <dbReference type="NCBI Taxonomy" id="1048955"/>
    <lineage>
        <taxon>Eukaryota</taxon>
        <taxon>Fungi</taxon>
        <taxon>Dikarya</taxon>
        <taxon>Ascomycota</taxon>
        <taxon>Pezizomycotina</taxon>
        <taxon>Dothideomycetes</taxon>
        <taxon>Pleosporomycetidae</taxon>
        <taxon>Venturiales</taxon>
        <taxon>Cylindrosympodiaceae</taxon>
        <taxon>Tothia</taxon>
    </lineage>
</organism>
<keyword evidence="4" id="KW-1185">Reference proteome</keyword>
<evidence type="ECO:0000313" key="3">
    <source>
        <dbReference type="EMBL" id="KAF2432170.1"/>
    </source>
</evidence>
<dbReference type="InterPro" id="IPR051209">
    <property type="entry name" value="FAD-bind_Monooxygenase_sf"/>
</dbReference>
<feature type="region of interest" description="Disordered" evidence="2">
    <location>
        <begin position="230"/>
        <end position="249"/>
    </location>
</feature>
<proteinExistence type="inferred from homology"/>
<dbReference type="InterPro" id="IPR036188">
    <property type="entry name" value="FAD/NAD-bd_sf"/>
</dbReference>
<comment type="similarity">
    <text evidence="1">Belongs to the FAD-binding monooxygenase family.</text>
</comment>
<dbReference type="SUPFAM" id="SSF51905">
    <property type="entry name" value="FAD/NAD(P)-binding domain"/>
    <property type="match status" value="3"/>
</dbReference>
<dbReference type="Gene3D" id="3.50.50.60">
    <property type="entry name" value="FAD/NAD(P)-binding domain"/>
    <property type="match status" value="2"/>
</dbReference>
<name>A0A9P4TZZ7_9PEZI</name>
<reference evidence="3" key="1">
    <citation type="journal article" date="2020" name="Stud. Mycol.">
        <title>101 Dothideomycetes genomes: a test case for predicting lifestyles and emergence of pathogens.</title>
        <authorList>
            <person name="Haridas S."/>
            <person name="Albert R."/>
            <person name="Binder M."/>
            <person name="Bloem J."/>
            <person name="Labutti K."/>
            <person name="Salamov A."/>
            <person name="Andreopoulos B."/>
            <person name="Baker S."/>
            <person name="Barry K."/>
            <person name="Bills G."/>
            <person name="Bluhm B."/>
            <person name="Cannon C."/>
            <person name="Castanera R."/>
            <person name="Culley D."/>
            <person name="Daum C."/>
            <person name="Ezra D."/>
            <person name="Gonzalez J."/>
            <person name="Henrissat B."/>
            <person name="Kuo A."/>
            <person name="Liang C."/>
            <person name="Lipzen A."/>
            <person name="Lutzoni F."/>
            <person name="Magnuson J."/>
            <person name="Mondo S."/>
            <person name="Nolan M."/>
            <person name="Ohm R."/>
            <person name="Pangilinan J."/>
            <person name="Park H.-J."/>
            <person name="Ramirez L."/>
            <person name="Alfaro M."/>
            <person name="Sun H."/>
            <person name="Tritt A."/>
            <person name="Yoshinaga Y."/>
            <person name="Zwiers L.-H."/>
            <person name="Turgeon B."/>
            <person name="Goodwin S."/>
            <person name="Spatafora J."/>
            <person name="Crous P."/>
            <person name="Grigoriev I."/>
        </authorList>
    </citation>
    <scope>NUCLEOTIDE SEQUENCE</scope>
    <source>
        <strain evidence="3">CBS 130266</strain>
    </source>
</reference>
<dbReference type="AlphaFoldDB" id="A0A9P4TZZ7"/>
<sequence>MPLLEETPYTADDVPDYPQCSPQPLKVVHVGAGASGILFAYKAQLILENYELVCYEKNDTIDGTWFENRYPGCACDVPAHTYVYPFDPNPEWSGYYSYADEIQRYLVNFSKRHDCEKYVQFNTEVMGATWDETDGLWKIELKRADGTTFSDTANVLVNGSLHDFKGTLAHSAAWDSSLDWKDKKVGVIGAGSSSIQIVPQIAASASHLSVFIRNQMYIGPQMGLGVSNKEADPDAADPSAAGKHKYTEKEKERFRRDPEYFLQYRQQVERKLSGLFWIFYRSSEENLAAKKHMQELMSAELGVREDIKKALIPNWSPGCRRYTPGEGHLAALQKDNVTPVFNPILKVVPEGIMTVDGTTHKLNILICATGLHVAFIPHFRLTGLGGQVMQDQTDPNIYGAIAVPGFPNYFIVNGPRGNWGQGCVLPAHETQIDYILQACRKMQQDGIQSMVPRQDITSQFNQYLDAWHNKNSVWTENCRSWYKDNKPDGRVYLWSGSMHHHLKFLKRPRYEHYDIKYNAPGNIFSFLGNGVTITEVKYKGNPDALPVPYIRNNVQDQWDIE</sequence>
<evidence type="ECO:0000313" key="4">
    <source>
        <dbReference type="Proteomes" id="UP000800235"/>
    </source>
</evidence>
<dbReference type="OrthoDB" id="74360at2759"/>